<evidence type="ECO:0000313" key="1">
    <source>
        <dbReference type="EMBL" id="MBB5326822.1"/>
    </source>
</evidence>
<accession>A0A9X0QAJ7</accession>
<dbReference type="Proteomes" id="UP000535182">
    <property type="component" value="Unassembled WGS sequence"/>
</dbReference>
<dbReference type="AlphaFoldDB" id="A0A9X0QAJ7"/>
<protein>
    <submittedName>
        <fullName evidence="1">Uncharacterized protein</fullName>
    </submittedName>
</protein>
<dbReference type="EMBL" id="JACHEB010000001">
    <property type="protein sequence ID" value="MBB5326822.1"/>
    <property type="molecule type" value="Genomic_DNA"/>
</dbReference>
<gene>
    <name evidence="1" type="ORF">HDF14_000416</name>
</gene>
<reference evidence="1 2" key="1">
    <citation type="submission" date="2020-08" db="EMBL/GenBank/DDBJ databases">
        <title>Genomic Encyclopedia of Type Strains, Phase IV (KMG-V): Genome sequencing to study the core and pangenomes of soil and plant-associated prokaryotes.</title>
        <authorList>
            <person name="Whitman W."/>
        </authorList>
    </citation>
    <scope>NUCLEOTIDE SEQUENCE [LARGE SCALE GENOMIC DNA]</scope>
    <source>
        <strain evidence="1 2">X5P2</strain>
    </source>
</reference>
<proteinExistence type="predicted"/>
<keyword evidence="2" id="KW-1185">Reference proteome</keyword>
<sequence length="69" mass="7412">MRYLDKAALGQFEDWYGNNAAVQCTSCGKVFIVSAVLHRKGRSCPACGKCTATVTKQQVSITDPSDTAL</sequence>
<organism evidence="1 2">
    <name type="scientific">Tunturiibacter gelidiferens</name>
    <dbReference type="NCBI Taxonomy" id="3069689"/>
    <lineage>
        <taxon>Bacteria</taxon>
        <taxon>Pseudomonadati</taxon>
        <taxon>Acidobacteriota</taxon>
        <taxon>Terriglobia</taxon>
        <taxon>Terriglobales</taxon>
        <taxon>Acidobacteriaceae</taxon>
        <taxon>Tunturiibacter</taxon>
    </lineage>
</organism>
<comment type="caution">
    <text evidence="1">The sequence shown here is derived from an EMBL/GenBank/DDBJ whole genome shotgun (WGS) entry which is preliminary data.</text>
</comment>
<evidence type="ECO:0000313" key="2">
    <source>
        <dbReference type="Proteomes" id="UP000535182"/>
    </source>
</evidence>
<dbReference type="RefSeq" id="WP_183973022.1">
    <property type="nucleotide sequence ID" value="NZ_JACHEB010000001.1"/>
</dbReference>
<name>A0A9X0QAJ7_9BACT</name>